<dbReference type="Gene3D" id="3.10.180.10">
    <property type="entry name" value="2,3-Dihydroxybiphenyl 1,2-Dioxygenase, domain 1"/>
    <property type="match status" value="1"/>
</dbReference>
<accession>A0A7Y9ZB32</accession>
<dbReference type="AlphaFoldDB" id="A0A7Y9ZB32"/>
<dbReference type="PANTHER" id="PTHR36503:SF1">
    <property type="entry name" value="BLR2520 PROTEIN"/>
    <property type="match status" value="1"/>
</dbReference>
<comment type="caution">
    <text evidence="2">The sequence shown here is derived from an EMBL/GenBank/DDBJ whole genome shotgun (WGS) entry which is preliminary data.</text>
</comment>
<dbReference type="SUPFAM" id="SSF54593">
    <property type="entry name" value="Glyoxalase/Bleomycin resistance protein/Dihydroxybiphenyl dioxygenase"/>
    <property type="match status" value="1"/>
</dbReference>
<dbReference type="Proteomes" id="UP000547973">
    <property type="component" value="Unassembled WGS sequence"/>
</dbReference>
<reference evidence="2 3" key="1">
    <citation type="submission" date="2020-07" db="EMBL/GenBank/DDBJ databases">
        <title>Sequencing the genomes of 1000 actinobacteria strains.</title>
        <authorList>
            <person name="Klenk H.-P."/>
        </authorList>
    </citation>
    <scope>NUCLEOTIDE SEQUENCE [LARGE SCALE GENOMIC DNA]</scope>
    <source>
        <strain evidence="2 3">DSM 19970</strain>
    </source>
</reference>
<evidence type="ECO:0000313" key="3">
    <source>
        <dbReference type="Proteomes" id="UP000547973"/>
    </source>
</evidence>
<dbReference type="InterPro" id="IPR029068">
    <property type="entry name" value="Glyas_Bleomycin-R_OHBP_Dase"/>
</dbReference>
<evidence type="ECO:0000259" key="1">
    <source>
        <dbReference type="PROSITE" id="PS51819"/>
    </source>
</evidence>
<gene>
    <name evidence="2" type="ORF">BKA03_000165</name>
</gene>
<dbReference type="OrthoDB" id="9798430at2"/>
<feature type="domain" description="VOC" evidence="1">
    <location>
        <begin position="5"/>
        <end position="125"/>
    </location>
</feature>
<sequence length="141" mass="15670">MSTQRMSLMTLPVDDLSDAIDFYERAAGWEIQMRFGDDIAFVQMNGFVAALWSRRSWEAEGLDFDPPGYTSFAINFSRPPEVDAAATKWAAAGGAVVKQPGMAYWGGYSSYVRDPWGNLIEFAVNDVLEITEDGRTILRGV</sequence>
<dbReference type="RefSeq" id="WP_083971720.1">
    <property type="nucleotide sequence ID" value="NZ_BBRC01000008.1"/>
</dbReference>
<dbReference type="PANTHER" id="PTHR36503">
    <property type="entry name" value="BLR2520 PROTEIN"/>
    <property type="match status" value="1"/>
</dbReference>
<dbReference type="Pfam" id="PF00903">
    <property type="entry name" value="Glyoxalase"/>
    <property type="match status" value="1"/>
</dbReference>
<dbReference type="InterPro" id="IPR004360">
    <property type="entry name" value="Glyas_Fos-R_dOase_dom"/>
</dbReference>
<organism evidence="2 3">
    <name type="scientific">Demequina lutea</name>
    <dbReference type="NCBI Taxonomy" id="431489"/>
    <lineage>
        <taxon>Bacteria</taxon>
        <taxon>Bacillati</taxon>
        <taxon>Actinomycetota</taxon>
        <taxon>Actinomycetes</taxon>
        <taxon>Micrococcales</taxon>
        <taxon>Demequinaceae</taxon>
        <taxon>Demequina</taxon>
    </lineage>
</organism>
<protein>
    <recommendedName>
        <fullName evidence="1">VOC domain-containing protein</fullName>
    </recommendedName>
</protein>
<dbReference type="InterPro" id="IPR037523">
    <property type="entry name" value="VOC_core"/>
</dbReference>
<dbReference type="EMBL" id="JACBZO010000001">
    <property type="protein sequence ID" value="NYI40046.1"/>
    <property type="molecule type" value="Genomic_DNA"/>
</dbReference>
<keyword evidence="3" id="KW-1185">Reference proteome</keyword>
<proteinExistence type="predicted"/>
<dbReference type="PROSITE" id="PS51819">
    <property type="entry name" value="VOC"/>
    <property type="match status" value="1"/>
</dbReference>
<name>A0A7Y9ZB32_9MICO</name>
<evidence type="ECO:0000313" key="2">
    <source>
        <dbReference type="EMBL" id="NYI40046.1"/>
    </source>
</evidence>